<comment type="function">
    <text evidence="5">This enzyme is involved in nucleotide metabolism: it produces dUMP, the immediate precursor of thymidine nucleotides and it decreases the intracellular concentration of dUTP so that uracil cannot be incorporated into DNA.</text>
</comment>
<dbReference type="UniPathway" id="UPA00610">
    <property type="reaction ID" value="UER00666"/>
</dbReference>
<comment type="pathway">
    <text evidence="5">Pyrimidine metabolism; dUMP biosynthesis; dUMP from dCTP (dUTP route): step 2/2.</text>
</comment>
<feature type="binding site" evidence="5">
    <location>
        <begin position="74"/>
        <end position="76"/>
    </location>
    <ligand>
        <name>substrate</name>
    </ligand>
</feature>
<comment type="caution">
    <text evidence="5">Lacks conserved residue(s) required for the propagation of feature annotation.</text>
</comment>
<evidence type="ECO:0000256" key="3">
    <source>
        <dbReference type="ARBA" id="ARBA00023080"/>
    </source>
</evidence>
<dbReference type="RefSeq" id="WP_184147806.1">
    <property type="nucleotide sequence ID" value="NZ_JACHFM010000001.1"/>
</dbReference>
<proteinExistence type="inferred from homology"/>
<evidence type="ECO:0000256" key="2">
    <source>
        <dbReference type="ARBA" id="ARBA00022801"/>
    </source>
</evidence>
<dbReference type="PANTHER" id="PTHR11241:SF0">
    <property type="entry name" value="DEOXYURIDINE 5'-TRIPHOSPHATE NUCLEOTIDOHYDROLASE"/>
    <property type="match status" value="1"/>
</dbReference>
<dbReference type="EC" id="3.6.1.23" evidence="5"/>
<dbReference type="SUPFAM" id="SSF51283">
    <property type="entry name" value="dUTPase-like"/>
    <property type="match status" value="1"/>
</dbReference>
<comment type="cofactor">
    <cofactor evidence="5">
        <name>Mg(2+)</name>
        <dbReference type="ChEBI" id="CHEBI:18420"/>
    </cofactor>
</comment>
<dbReference type="InterPro" id="IPR036157">
    <property type="entry name" value="dUTPase-like_sf"/>
</dbReference>
<feature type="binding site" evidence="5">
    <location>
        <position position="87"/>
    </location>
    <ligand>
        <name>substrate</name>
    </ligand>
</feature>
<keyword evidence="8" id="KW-1185">Reference proteome</keyword>
<dbReference type="GO" id="GO:0000287">
    <property type="term" value="F:magnesium ion binding"/>
    <property type="evidence" value="ECO:0007669"/>
    <property type="project" value="UniProtKB-UniRule"/>
</dbReference>
<comment type="similarity">
    <text evidence="1 5">Belongs to the dUTPase family.</text>
</comment>
<reference evidence="7 8" key="1">
    <citation type="submission" date="2020-08" db="EMBL/GenBank/DDBJ databases">
        <title>Genomic Encyclopedia of Type Strains, Phase IV (KMG-IV): sequencing the most valuable type-strain genomes for metagenomic binning, comparative biology and taxonomic classification.</title>
        <authorList>
            <person name="Goeker M."/>
        </authorList>
    </citation>
    <scope>NUCLEOTIDE SEQUENCE [LARGE SCALE GENOMIC DNA]</scope>
    <source>
        <strain evidence="7 8">DSM 101730</strain>
    </source>
</reference>
<dbReference type="GO" id="GO:0004170">
    <property type="term" value="F:dUTP diphosphatase activity"/>
    <property type="evidence" value="ECO:0007669"/>
    <property type="project" value="UniProtKB-UniRule"/>
</dbReference>
<accession>A0A840SQA6</accession>
<evidence type="ECO:0000313" key="8">
    <source>
        <dbReference type="Proteomes" id="UP000549457"/>
    </source>
</evidence>
<dbReference type="HAMAP" id="MF_00116">
    <property type="entry name" value="dUTPase_bact"/>
    <property type="match status" value="1"/>
</dbReference>
<name>A0A840SQA6_9RHOB</name>
<dbReference type="InterPro" id="IPR029054">
    <property type="entry name" value="dUTPase-like"/>
</dbReference>
<keyword evidence="3 5" id="KW-0546">Nucleotide metabolism</keyword>
<sequence length="156" mass="16049">MSVPVRVLRLPSHDPALPLPAYATTGAAGLDVFANLPPRDRSDGLTLAPGARALIPTGLAVEIPPGFELQIRPRSGLALRHGLALVNSPGTIDSDYRGEVGVIVINHGAVPVTLGHGMRIAQAVLAPVTRLVWVVADSLDESARGTGGFGSTGTGR</sequence>
<dbReference type="InterPro" id="IPR008181">
    <property type="entry name" value="dUTPase"/>
</dbReference>
<dbReference type="Gene3D" id="2.70.40.10">
    <property type="match status" value="1"/>
</dbReference>
<keyword evidence="2 5" id="KW-0378">Hydrolase</keyword>
<dbReference type="InterPro" id="IPR033704">
    <property type="entry name" value="dUTPase_trimeric"/>
</dbReference>
<dbReference type="NCBIfam" id="NF001862">
    <property type="entry name" value="PRK00601.1"/>
    <property type="match status" value="1"/>
</dbReference>
<keyword evidence="5" id="KW-0460">Magnesium</keyword>
<feature type="domain" description="dUTPase-like" evidence="6">
    <location>
        <begin position="18"/>
        <end position="153"/>
    </location>
</feature>
<protein>
    <recommendedName>
        <fullName evidence="5">Deoxyuridine 5'-triphosphate nucleotidohydrolase</fullName>
        <shortName evidence="5">dUTPase</shortName>
        <ecNumber evidence="5">3.6.1.23</ecNumber>
    </recommendedName>
    <alternativeName>
        <fullName evidence="5">dUTP pyrophosphatase</fullName>
    </alternativeName>
</protein>
<dbReference type="NCBIfam" id="TIGR00576">
    <property type="entry name" value="dut"/>
    <property type="match status" value="1"/>
</dbReference>
<organism evidence="7 8">
    <name type="scientific">Amaricoccus macauensis</name>
    <dbReference type="NCBI Taxonomy" id="57001"/>
    <lineage>
        <taxon>Bacteria</taxon>
        <taxon>Pseudomonadati</taxon>
        <taxon>Pseudomonadota</taxon>
        <taxon>Alphaproteobacteria</taxon>
        <taxon>Rhodobacterales</taxon>
        <taxon>Paracoccaceae</taxon>
        <taxon>Amaricoccus</taxon>
    </lineage>
</organism>
<gene>
    <name evidence="5" type="primary">dut</name>
    <name evidence="7" type="ORF">HNP73_001363</name>
</gene>
<dbReference type="Proteomes" id="UP000549457">
    <property type="component" value="Unassembled WGS sequence"/>
</dbReference>
<keyword evidence="5" id="KW-0479">Metal-binding</keyword>
<evidence type="ECO:0000313" key="7">
    <source>
        <dbReference type="EMBL" id="MBB5221442.1"/>
    </source>
</evidence>
<dbReference type="PANTHER" id="PTHR11241">
    <property type="entry name" value="DEOXYURIDINE 5'-TRIPHOSPHATE NUCLEOTIDOHYDROLASE"/>
    <property type="match status" value="1"/>
</dbReference>
<dbReference type="AlphaFoldDB" id="A0A840SQA6"/>
<dbReference type="EMBL" id="JACHFM010000001">
    <property type="protein sequence ID" value="MBB5221442.1"/>
    <property type="molecule type" value="Genomic_DNA"/>
</dbReference>
<dbReference type="GO" id="GO:0006226">
    <property type="term" value="P:dUMP biosynthetic process"/>
    <property type="evidence" value="ECO:0007669"/>
    <property type="project" value="UniProtKB-UniRule"/>
</dbReference>
<feature type="binding site" evidence="5">
    <location>
        <begin position="91"/>
        <end position="93"/>
    </location>
    <ligand>
        <name>substrate</name>
    </ligand>
</feature>
<dbReference type="GO" id="GO:0046081">
    <property type="term" value="P:dUTP catabolic process"/>
    <property type="evidence" value="ECO:0007669"/>
    <property type="project" value="InterPro"/>
</dbReference>
<evidence type="ECO:0000256" key="5">
    <source>
        <dbReference type="HAMAP-Rule" id="MF_00116"/>
    </source>
</evidence>
<evidence type="ECO:0000256" key="1">
    <source>
        <dbReference type="ARBA" id="ARBA00006581"/>
    </source>
</evidence>
<dbReference type="Pfam" id="PF00692">
    <property type="entry name" value="dUTPase"/>
    <property type="match status" value="1"/>
</dbReference>
<evidence type="ECO:0000259" key="6">
    <source>
        <dbReference type="Pfam" id="PF00692"/>
    </source>
</evidence>
<evidence type="ECO:0000256" key="4">
    <source>
        <dbReference type="ARBA" id="ARBA00047686"/>
    </source>
</evidence>
<comment type="catalytic activity">
    <reaction evidence="4 5">
        <text>dUTP + H2O = dUMP + diphosphate + H(+)</text>
        <dbReference type="Rhea" id="RHEA:10248"/>
        <dbReference type="ChEBI" id="CHEBI:15377"/>
        <dbReference type="ChEBI" id="CHEBI:15378"/>
        <dbReference type="ChEBI" id="CHEBI:33019"/>
        <dbReference type="ChEBI" id="CHEBI:61555"/>
        <dbReference type="ChEBI" id="CHEBI:246422"/>
        <dbReference type="EC" id="3.6.1.23"/>
    </reaction>
</comment>
<comment type="caution">
    <text evidence="7">The sequence shown here is derived from an EMBL/GenBank/DDBJ whole genome shotgun (WGS) entry which is preliminary data.</text>
</comment>
<dbReference type="CDD" id="cd07557">
    <property type="entry name" value="trimeric_dUTPase"/>
    <property type="match status" value="1"/>
</dbReference>